<keyword evidence="9" id="KW-1185">Reference proteome</keyword>
<evidence type="ECO:0000256" key="4">
    <source>
        <dbReference type="ARBA" id="ARBA00023136"/>
    </source>
</evidence>
<comment type="subcellular location">
    <subcellularLocation>
        <location evidence="1">Cell outer membrane</location>
    </subcellularLocation>
</comment>
<dbReference type="AlphaFoldDB" id="A0A5D4HAL1"/>
<evidence type="ECO:0000256" key="1">
    <source>
        <dbReference type="ARBA" id="ARBA00004442"/>
    </source>
</evidence>
<accession>A0A5D4HAL1</accession>
<keyword evidence="3" id="KW-0732">Signal</keyword>
<evidence type="ECO:0000313" key="8">
    <source>
        <dbReference type="EMBL" id="TYR37836.1"/>
    </source>
</evidence>
<keyword evidence="4" id="KW-0472">Membrane</keyword>
<dbReference type="Pfam" id="PF14322">
    <property type="entry name" value="SusD-like_3"/>
    <property type="match status" value="1"/>
</dbReference>
<gene>
    <name evidence="8" type="ORF">FXV77_00675</name>
</gene>
<dbReference type="GO" id="GO:0009279">
    <property type="term" value="C:cell outer membrane"/>
    <property type="evidence" value="ECO:0007669"/>
    <property type="project" value="UniProtKB-SubCell"/>
</dbReference>
<evidence type="ECO:0000256" key="2">
    <source>
        <dbReference type="ARBA" id="ARBA00006275"/>
    </source>
</evidence>
<dbReference type="PROSITE" id="PS51257">
    <property type="entry name" value="PROKAR_LIPOPROTEIN"/>
    <property type="match status" value="1"/>
</dbReference>
<evidence type="ECO:0000259" key="6">
    <source>
        <dbReference type="Pfam" id="PF07980"/>
    </source>
</evidence>
<feature type="domain" description="SusD-like N-terminal" evidence="7">
    <location>
        <begin position="22"/>
        <end position="234"/>
    </location>
</feature>
<evidence type="ECO:0000313" key="9">
    <source>
        <dbReference type="Proteomes" id="UP000322362"/>
    </source>
</evidence>
<reference evidence="8 9" key="1">
    <citation type="submission" date="2019-08" db="EMBL/GenBank/DDBJ databases">
        <title>Phlebobacter frassis gen. nov. sp. nov., a new member of family Sphingobacteriaceae isolated from sand fly rearing media.</title>
        <authorList>
            <person name="Kakumanu M.L."/>
            <person name="Marayati B.F."/>
            <person name="Wada-Katsumata A."/>
            <person name="Wasserberg G."/>
            <person name="Schal C."/>
            <person name="Apperson C.S."/>
            <person name="Ponnusamy L."/>
        </authorList>
    </citation>
    <scope>NUCLEOTIDE SEQUENCE [LARGE SCALE GENOMIC DNA]</scope>
    <source>
        <strain evidence="8 9">SSI9</strain>
    </source>
</reference>
<protein>
    <submittedName>
        <fullName evidence="8">RagB/SusD family nutrient uptake outer membrane protein</fullName>
    </submittedName>
</protein>
<comment type="similarity">
    <text evidence="2">Belongs to the SusD family.</text>
</comment>
<evidence type="ECO:0000256" key="5">
    <source>
        <dbReference type="ARBA" id="ARBA00023237"/>
    </source>
</evidence>
<sequence>MKRNLYNMLFTLLVVTTSCQHYLDVKPKGKLIPTQIADFDHLLDNIDIVRYPFLSNNSVCYLGHLTDNLSYSESLAEIAYLKNRSPNLNNYYAFTFRQPYGNPNTSDYFWDWGMYRSAKFFNNVIDGIEGLGDEVAQSADAKAVMSQAYAGRAWSYFQGALVYGPVYRPNQENNEKTLPYVVDSDVSKPIPMISTQEEVFQKVWTDLHIALDGAPETTSYPSRPNKTATEAMLAYYHLFTQQYDSVLYYADRAWQRSIQNGVDQVVYDFNELSLADPQNPVSSTITSPDNSINLPRSREILFFRATDQRAGLANDSYPSESFIDLFDKENDLRFKYFFLEAPGYKTTSGGIVYDDGMRIQYYRGATAGTTGTPKFQMTSGFTYPEVLLMRAEAYARTNRLSEAVADLNTLRRFRFKTGTPSLGVPATQDETVLLVLEERRRELPIGHLKRFLDIKRYSLDTGKPWSLKTVEHIIGTNRYHGEVSSAHFRVHIVNPILRFNPHWEIPEDNRPY</sequence>
<dbReference type="RefSeq" id="WP_148917301.1">
    <property type="nucleotide sequence ID" value="NZ_VTAV01000001.1"/>
</dbReference>
<dbReference type="InterPro" id="IPR033985">
    <property type="entry name" value="SusD-like_N"/>
</dbReference>
<evidence type="ECO:0000256" key="3">
    <source>
        <dbReference type="ARBA" id="ARBA00022729"/>
    </source>
</evidence>
<dbReference type="SUPFAM" id="SSF48452">
    <property type="entry name" value="TPR-like"/>
    <property type="match status" value="1"/>
</dbReference>
<comment type="caution">
    <text evidence="8">The sequence shown here is derived from an EMBL/GenBank/DDBJ whole genome shotgun (WGS) entry which is preliminary data.</text>
</comment>
<feature type="domain" description="RagB/SusD" evidence="6">
    <location>
        <begin position="382"/>
        <end position="466"/>
    </location>
</feature>
<dbReference type="Gene3D" id="1.25.40.390">
    <property type="match status" value="1"/>
</dbReference>
<dbReference type="Pfam" id="PF07980">
    <property type="entry name" value="SusD_RagB"/>
    <property type="match status" value="1"/>
</dbReference>
<dbReference type="InterPro" id="IPR012944">
    <property type="entry name" value="SusD_RagB_dom"/>
</dbReference>
<dbReference type="EMBL" id="VTAV01000001">
    <property type="protein sequence ID" value="TYR37836.1"/>
    <property type="molecule type" value="Genomic_DNA"/>
</dbReference>
<dbReference type="InterPro" id="IPR011990">
    <property type="entry name" value="TPR-like_helical_dom_sf"/>
</dbReference>
<evidence type="ECO:0000259" key="7">
    <source>
        <dbReference type="Pfam" id="PF14322"/>
    </source>
</evidence>
<organism evidence="8 9">
    <name type="scientific">Sphingobacterium phlebotomi</name>
    <dbReference type="NCBI Taxonomy" id="2605433"/>
    <lineage>
        <taxon>Bacteria</taxon>
        <taxon>Pseudomonadati</taxon>
        <taxon>Bacteroidota</taxon>
        <taxon>Sphingobacteriia</taxon>
        <taxon>Sphingobacteriales</taxon>
        <taxon>Sphingobacteriaceae</taxon>
        <taxon>Sphingobacterium</taxon>
    </lineage>
</organism>
<keyword evidence="5" id="KW-0998">Cell outer membrane</keyword>
<dbReference type="Proteomes" id="UP000322362">
    <property type="component" value="Unassembled WGS sequence"/>
</dbReference>
<name>A0A5D4HAL1_9SPHI</name>
<proteinExistence type="inferred from homology"/>